<evidence type="ECO:0008006" key="4">
    <source>
        <dbReference type="Google" id="ProtNLM"/>
    </source>
</evidence>
<dbReference type="EMBL" id="AYHO01000002">
    <property type="protein sequence ID" value="ESJ96382.1"/>
    <property type="molecule type" value="Genomic_DNA"/>
</dbReference>
<sequence length="924" mass="100377">MAQESKLLITVDSRKAKTELDSVDKSLKNVETQGDKTAKKSKDLGVAFKQAGDSAKSAKDGVSSFDGSLGGLTKTLGSSSALLSGAAIGIASIAGAAVGSLGALTGMALAYSNNAKEIQNLATVADMGVVEFQRMAVAAQQVGITQEQLSDQIKDFNEKLGEFVLTGKGEATDAFELLQKHSKMSGEEIKKFALEMQKASGGDAMQMYVNKLEEAGVSQEQMSFLTENMANDFTKLLPIFADNGAAIEEWGNAAERAGFIITEQGIETAIDFSAQARLLELQLKGMSNTMLAAVVPALVDIADAFFQDSEQGSTFAQVGDTLAVTLKVLASTAIVVGNAFYLVGDAIGAGAAAMMRFLSGDFAGAAQIVKDNYTNAVDSVANSMEKIDKIFTGKTANNVKNLKVPPPKDTPRKGITTGLDDFTAGEKEKTKKAKSEGDKRKREAERLAKEIARIEYEYATADQQRRMKLNDEIEYLQEKGMSKYIDDAQDRYNQEEKLIQMKFEFELAEHLMTEEQKLRFSMNIREQEIKADHDLTKEQKALKKSSLDEQFKQELELIKLTQEQRIFAANEFQYAEIDRIKKRYELERREIDRNRKLSSDERHELMVASYMREGQDTAYAQQGAAQNFLGAIGVDYSAEAALQNRMNAIIEYREWFTMSEAQFTAETLAAQSQFERDKQDLALSSLNVLLSATSSTWSNMTQLVKDGAGEQSGAYKAMFAMQQAFAMTSATVSAFLAYNQVLASPWNTDLISKSTAANIVLGMGMAGVGAIAAQTIAGFAEGGFTGYGGKYEPAGIVHKWEGVLTKEEMMAIGGPQGFEGLRKSIKDGSYANGGIAGINAARDTHRIGMGTVNAINSGSSGGKAVIQPKVVINNYSSEKVETSTNQDGELMVTIGKMVNSMVDQKVDQRFLKARRQGGELYGIK</sequence>
<feature type="compositionally biased region" description="Basic and acidic residues" evidence="1">
    <location>
        <begin position="424"/>
        <end position="442"/>
    </location>
</feature>
<accession>A0ABP2ZFU5</accession>
<feature type="region of interest" description="Disordered" evidence="1">
    <location>
        <begin position="401"/>
        <end position="442"/>
    </location>
</feature>
<gene>
    <name evidence="2" type="ORF">P800_01206</name>
</gene>
<name>A0ABP2ZFU5_ACILW</name>
<evidence type="ECO:0000313" key="2">
    <source>
        <dbReference type="EMBL" id="ESJ96382.1"/>
    </source>
</evidence>
<organism evidence="2 3">
    <name type="scientific">Acinetobacter lwoffii NCTC 5866 = CIP 64.10 = NIPH 512</name>
    <dbReference type="NCBI Taxonomy" id="981327"/>
    <lineage>
        <taxon>Bacteria</taxon>
        <taxon>Pseudomonadati</taxon>
        <taxon>Pseudomonadota</taxon>
        <taxon>Gammaproteobacteria</taxon>
        <taxon>Moraxellales</taxon>
        <taxon>Moraxellaceae</taxon>
        <taxon>Acinetobacter</taxon>
    </lineage>
</organism>
<protein>
    <recommendedName>
        <fullName evidence="4">Lambda family phage tail tape measure protein</fullName>
    </recommendedName>
</protein>
<dbReference type="RefSeq" id="WP_016806988.1">
    <property type="nucleotide sequence ID" value="NZ_KI530561.1"/>
</dbReference>
<dbReference type="Proteomes" id="UP000018465">
    <property type="component" value="Unassembled WGS sequence"/>
</dbReference>
<reference evidence="2 3" key="1">
    <citation type="submission" date="2013-10" db="EMBL/GenBank/DDBJ databases">
        <title>The Genome Sequence of Acinetobacter lwoffii NIPH 512.</title>
        <authorList>
            <consortium name="The Broad Institute Genomics Platform"/>
            <consortium name="The Broad Institute Genome Sequencing Center for Infectious Disease"/>
            <person name="Cerqueira G."/>
            <person name="Feldgarden M."/>
            <person name="Courvalin P."/>
            <person name="Grillot-Courvalin C."/>
            <person name="Clermont D."/>
            <person name="Rocha E."/>
            <person name="Yoon E.-J."/>
            <person name="Nemec A."/>
            <person name="Young S.K."/>
            <person name="Zeng Q."/>
            <person name="Gargeya S."/>
            <person name="Fitzgerald M."/>
            <person name="Abouelleil A."/>
            <person name="Alvarado L."/>
            <person name="Berlin A.M."/>
            <person name="Chapman S.B."/>
            <person name="Gainer-Dewar J."/>
            <person name="Goldberg J."/>
            <person name="Gnerre S."/>
            <person name="Griggs A."/>
            <person name="Gujja S."/>
            <person name="Hansen M."/>
            <person name="Howarth C."/>
            <person name="Imamovic A."/>
            <person name="Ireland A."/>
            <person name="Larimer J."/>
            <person name="McCowan C."/>
            <person name="Murphy C."/>
            <person name="Pearson M."/>
            <person name="Poon T.W."/>
            <person name="Priest M."/>
            <person name="Roberts A."/>
            <person name="Saif S."/>
            <person name="Shea T."/>
            <person name="Sykes S."/>
            <person name="Wortman J."/>
            <person name="Nusbaum C."/>
            <person name="Birren B."/>
        </authorList>
    </citation>
    <scope>NUCLEOTIDE SEQUENCE [LARGE SCALE GENOMIC DNA]</scope>
    <source>
        <strain evidence="2 3">NIPH 512</strain>
    </source>
</reference>
<evidence type="ECO:0000313" key="3">
    <source>
        <dbReference type="Proteomes" id="UP000018465"/>
    </source>
</evidence>
<proteinExistence type="predicted"/>
<evidence type="ECO:0000256" key="1">
    <source>
        <dbReference type="SAM" id="MobiDB-lite"/>
    </source>
</evidence>
<keyword evidence="3" id="KW-1185">Reference proteome</keyword>
<comment type="caution">
    <text evidence="2">The sequence shown here is derived from an EMBL/GenBank/DDBJ whole genome shotgun (WGS) entry which is preliminary data.</text>
</comment>